<accession>A0A291B8H8</accession>
<sequence>MIILNIIDAMHGSEEYQFLKQERTVNHNPLVIVSALYEYQMK</sequence>
<reference evidence="2" key="1">
    <citation type="submission" date="2017-04" db="EMBL/GenBank/DDBJ databases">
        <title>Genome evolution of the luminous symbionts of deep sea anglerfish.</title>
        <authorList>
            <person name="Hendry T.A."/>
        </authorList>
    </citation>
    <scope>NUCLEOTIDE SEQUENCE [LARGE SCALE GENOMIC DNA]</scope>
</reference>
<dbReference type="AlphaFoldDB" id="A0A291B8H8"/>
<evidence type="ECO:0000313" key="2">
    <source>
        <dbReference type="Proteomes" id="UP000218160"/>
    </source>
</evidence>
<dbReference type="EMBL" id="CP020660">
    <property type="protein sequence ID" value="ATF09300.1"/>
    <property type="molecule type" value="Genomic_DNA"/>
</dbReference>
<dbReference type="KEGG" id="elux:BTN50_0789"/>
<gene>
    <name evidence="1" type="ORF">BTN50_0789</name>
</gene>
<dbReference type="Proteomes" id="UP000218160">
    <property type="component" value="Chromosome 1"/>
</dbReference>
<evidence type="ECO:0000313" key="1">
    <source>
        <dbReference type="EMBL" id="ATF09300.1"/>
    </source>
</evidence>
<organism evidence="1 2">
    <name type="scientific">Candidatus Enterovibrio altilux</name>
    <dbReference type="NCBI Taxonomy" id="1927128"/>
    <lineage>
        <taxon>Bacteria</taxon>
        <taxon>Pseudomonadati</taxon>
        <taxon>Pseudomonadota</taxon>
        <taxon>Gammaproteobacteria</taxon>
        <taxon>Vibrionales</taxon>
        <taxon>Vibrionaceae</taxon>
        <taxon>Enterovibrio</taxon>
    </lineage>
</organism>
<proteinExistence type="predicted"/>
<name>A0A291B8H8_9GAMM</name>
<protein>
    <submittedName>
        <fullName evidence="1">Uncharacterized protein</fullName>
    </submittedName>
</protein>
<keyword evidence="2" id="KW-1185">Reference proteome</keyword>